<feature type="transmembrane region" description="Helical" evidence="1">
    <location>
        <begin position="6"/>
        <end position="29"/>
    </location>
</feature>
<sequence length="91" mass="10270">MDFTKIAVAAFESGAIGHAVWLTVAAFFYRVVRQALEPAVIREFSRRRVVKQIQKSAGSKFTPAQLEALRTLLENKDDQDRVENKRPPGEP</sequence>
<dbReference type="AlphaFoldDB" id="A0A1H4QVM0"/>
<keyword evidence="3" id="KW-1185">Reference proteome</keyword>
<organism evidence="2 3">
    <name type="scientific">Amycolatopsis tolypomycina</name>
    <dbReference type="NCBI Taxonomy" id="208445"/>
    <lineage>
        <taxon>Bacteria</taxon>
        <taxon>Bacillati</taxon>
        <taxon>Actinomycetota</taxon>
        <taxon>Actinomycetes</taxon>
        <taxon>Pseudonocardiales</taxon>
        <taxon>Pseudonocardiaceae</taxon>
        <taxon>Amycolatopsis</taxon>
    </lineage>
</organism>
<evidence type="ECO:0000313" key="3">
    <source>
        <dbReference type="Proteomes" id="UP000199622"/>
    </source>
</evidence>
<dbReference type="STRING" id="208445.SAMN04489727_3052"/>
<evidence type="ECO:0000256" key="1">
    <source>
        <dbReference type="SAM" id="Phobius"/>
    </source>
</evidence>
<dbReference type="EMBL" id="FNSO01000004">
    <property type="protein sequence ID" value="SEC23699.1"/>
    <property type="molecule type" value="Genomic_DNA"/>
</dbReference>
<accession>A0A1H4QVM0</accession>
<keyword evidence="1" id="KW-0812">Transmembrane</keyword>
<gene>
    <name evidence="2" type="ORF">SAMN04489727_3052</name>
</gene>
<keyword evidence="1" id="KW-0472">Membrane</keyword>
<keyword evidence="1" id="KW-1133">Transmembrane helix</keyword>
<dbReference type="RefSeq" id="WP_091307501.1">
    <property type="nucleotide sequence ID" value="NZ_FNSO01000004.1"/>
</dbReference>
<proteinExistence type="predicted"/>
<dbReference type="Proteomes" id="UP000199622">
    <property type="component" value="Unassembled WGS sequence"/>
</dbReference>
<protein>
    <submittedName>
        <fullName evidence="2">Uncharacterized protein</fullName>
    </submittedName>
</protein>
<evidence type="ECO:0000313" key="2">
    <source>
        <dbReference type="EMBL" id="SEC23699.1"/>
    </source>
</evidence>
<reference evidence="3" key="1">
    <citation type="submission" date="2016-10" db="EMBL/GenBank/DDBJ databases">
        <authorList>
            <person name="Varghese N."/>
            <person name="Submissions S."/>
        </authorList>
    </citation>
    <scope>NUCLEOTIDE SEQUENCE [LARGE SCALE GENOMIC DNA]</scope>
    <source>
        <strain evidence="3">DSM 44544</strain>
    </source>
</reference>
<name>A0A1H4QVM0_9PSEU</name>